<keyword evidence="4" id="KW-0498">Mitosis</keyword>
<keyword evidence="9" id="KW-1185">Reference proteome</keyword>
<proteinExistence type="inferred from homology"/>
<sequence>MNLCEDRRESQNALSPRVLPVLVLLKVWSEYGEDPCENVDLILLLLEAVCSLEGSQVEVTGSQQEETLHSLVESLQVMEDASLTTKFMNYVEEAGRSLTRFMDLFEKDLVNLLSPTLEDDENSKPPLISTFPVSPVLGVFVSQCVSGYKCLTFSQVVRLHKEWGTLTTTDTSTTSASTKVSGDRVEVYMEKQDFMSALAELTLPSHHHHDFISLGDNGKKESSRRDPSSEALKVAALHDYFGHKEEGTRAIHEAVRLALHENNTKQLQHCLAWLHKLQPFSGEDALSVLKRLTSSAKELQQPLLAGWGRLEESRALLDLGRDPPQVLQVALSSGSGDCVPVYSGWPEKISHRGASLAALAKIWDHYGFSHGECSSTASG</sequence>
<evidence type="ECO:0000313" key="9">
    <source>
        <dbReference type="Proteomes" id="UP001174909"/>
    </source>
</evidence>
<gene>
    <name evidence="8" type="ORF">GBAR_LOCUS9034</name>
</gene>
<evidence type="ECO:0000256" key="5">
    <source>
        <dbReference type="ARBA" id="ARBA00022786"/>
    </source>
</evidence>
<comment type="caution">
    <text evidence="8">The sequence shown here is derived from an EMBL/GenBank/DDBJ whole genome shotgun (WGS) entry which is preliminary data.</text>
</comment>
<dbReference type="AlphaFoldDB" id="A0AA35RNT5"/>
<evidence type="ECO:0000256" key="2">
    <source>
        <dbReference type="ARBA" id="ARBA00016066"/>
    </source>
</evidence>
<dbReference type="InterPro" id="IPR026000">
    <property type="entry name" value="Apc5_dom"/>
</dbReference>
<protein>
    <recommendedName>
        <fullName evidence="2">Anaphase-promoting complex subunit 5</fullName>
    </recommendedName>
</protein>
<keyword evidence="6" id="KW-0131">Cell cycle</keyword>
<dbReference type="GO" id="GO:0070979">
    <property type="term" value="P:protein K11-linked ubiquitination"/>
    <property type="evidence" value="ECO:0007669"/>
    <property type="project" value="TreeGrafter"/>
</dbReference>
<evidence type="ECO:0000256" key="6">
    <source>
        <dbReference type="ARBA" id="ARBA00023306"/>
    </source>
</evidence>
<dbReference type="GO" id="GO:0045842">
    <property type="term" value="P:positive regulation of mitotic metaphase/anaphase transition"/>
    <property type="evidence" value="ECO:0007669"/>
    <property type="project" value="TreeGrafter"/>
</dbReference>
<evidence type="ECO:0000256" key="1">
    <source>
        <dbReference type="ARBA" id="ARBA00007450"/>
    </source>
</evidence>
<dbReference type="GO" id="GO:0051301">
    <property type="term" value="P:cell division"/>
    <property type="evidence" value="ECO:0007669"/>
    <property type="project" value="UniProtKB-KW"/>
</dbReference>
<dbReference type="Proteomes" id="UP001174909">
    <property type="component" value="Unassembled WGS sequence"/>
</dbReference>
<evidence type="ECO:0000313" key="8">
    <source>
        <dbReference type="EMBL" id="CAI8014464.1"/>
    </source>
</evidence>
<evidence type="ECO:0000259" key="7">
    <source>
        <dbReference type="Pfam" id="PF12862"/>
    </source>
</evidence>
<keyword evidence="5" id="KW-0833">Ubl conjugation pathway</keyword>
<comment type="similarity">
    <text evidence="1">Belongs to the APC5 family.</text>
</comment>
<keyword evidence="3" id="KW-0132">Cell division</keyword>
<feature type="domain" description="Anaphase-promoting complex subunit 5" evidence="7">
    <location>
        <begin position="189"/>
        <end position="278"/>
    </location>
</feature>
<dbReference type="Pfam" id="PF12862">
    <property type="entry name" value="ANAPC5"/>
    <property type="match status" value="1"/>
</dbReference>
<dbReference type="PANTHER" id="PTHR12830">
    <property type="entry name" value="ANAPHASE-PROMOTING COMPLEX SUBUNIT 5"/>
    <property type="match status" value="1"/>
</dbReference>
<evidence type="ECO:0000256" key="4">
    <source>
        <dbReference type="ARBA" id="ARBA00022776"/>
    </source>
</evidence>
<organism evidence="8 9">
    <name type="scientific">Geodia barretti</name>
    <name type="common">Barrett's horny sponge</name>
    <dbReference type="NCBI Taxonomy" id="519541"/>
    <lineage>
        <taxon>Eukaryota</taxon>
        <taxon>Metazoa</taxon>
        <taxon>Porifera</taxon>
        <taxon>Demospongiae</taxon>
        <taxon>Heteroscleromorpha</taxon>
        <taxon>Tetractinellida</taxon>
        <taxon>Astrophorina</taxon>
        <taxon>Geodiidae</taxon>
        <taxon>Geodia</taxon>
    </lineage>
</organism>
<dbReference type="GO" id="GO:0031145">
    <property type="term" value="P:anaphase-promoting complex-dependent catabolic process"/>
    <property type="evidence" value="ECO:0007669"/>
    <property type="project" value="TreeGrafter"/>
</dbReference>
<dbReference type="EMBL" id="CASHTH010001363">
    <property type="protein sequence ID" value="CAI8014464.1"/>
    <property type="molecule type" value="Genomic_DNA"/>
</dbReference>
<evidence type="ECO:0000256" key="3">
    <source>
        <dbReference type="ARBA" id="ARBA00022618"/>
    </source>
</evidence>
<reference evidence="8" key="1">
    <citation type="submission" date="2023-03" db="EMBL/GenBank/DDBJ databases">
        <authorList>
            <person name="Steffen K."/>
            <person name="Cardenas P."/>
        </authorList>
    </citation>
    <scope>NUCLEOTIDE SEQUENCE</scope>
</reference>
<dbReference type="InterPro" id="IPR037679">
    <property type="entry name" value="Apc5"/>
</dbReference>
<dbReference type="GO" id="GO:0005680">
    <property type="term" value="C:anaphase-promoting complex"/>
    <property type="evidence" value="ECO:0007669"/>
    <property type="project" value="InterPro"/>
</dbReference>
<name>A0AA35RNT5_GEOBA</name>
<dbReference type="PANTHER" id="PTHR12830:SF9">
    <property type="entry name" value="ANAPHASE-PROMOTING COMPLEX SUBUNIT 5"/>
    <property type="match status" value="1"/>
</dbReference>
<accession>A0AA35RNT5</accession>
<feature type="non-terminal residue" evidence="8">
    <location>
        <position position="379"/>
    </location>
</feature>